<dbReference type="GO" id="GO:0043190">
    <property type="term" value="C:ATP-binding cassette (ABC) transporter complex"/>
    <property type="evidence" value="ECO:0007669"/>
    <property type="project" value="InterPro"/>
</dbReference>
<feature type="transmembrane region" description="Helical" evidence="8">
    <location>
        <begin position="48"/>
        <end position="67"/>
    </location>
</feature>
<dbReference type="Proteomes" id="UP000221653">
    <property type="component" value="Unassembled WGS sequence"/>
</dbReference>
<feature type="transmembrane region" description="Helical" evidence="8">
    <location>
        <begin position="124"/>
        <end position="147"/>
    </location>
</feature>
<evidence type="ECO:0000256" key="4">
    <source>
        <dbReference type="ARBA" id="ARBA00022692"/>
    </source>
</evidence>
<evidence type="ECO:0000256" key="3">
    <source>
        <dbReference type="ARBA" id="ARBA00022475"/>
    </source>
</evidence>
<comment type="similarity">
    <text evidence="8">Belongs to the binding-protein-dependent transport system permease family.</text>
</comment>
<dbReference type="InterPro" id="IPR000515">
    <property type="entry name" value="MetI-like"/>
</dbReference>
<protein>
    <submittedName>
        <fullName evidence="11">Amino acid ABC transporter membrane protein (PAAT family)</fullName>
    </submittedName>
</protein>
<accession>A0A2A9DQ47</accession>
<feature type="region of interest" description="Disordered" evidence="9">
    <location>
        <begin position="1"/>
        <end position="32"/>
    </location>
</feature>
<organism evidence="11 12">
    <name type="scientific">Corynebacterium renale</name>
    <dbReference type="NCBI Taxonomy" id="1724"/>
    <lineage>
        <taxon>Bacteria</taxon>
        <taxon>Bacillati</taxon>
        <taxon>Actinomycetota</taxon>
        <taxon>Actinomycetes</taxon>
        <taxon>Mycobacteriales</taxon>
        <taxon>Corynebacteriaceae</taxon>
        <taxon>Corynebacterium</taxon>
    </lineage>
</organism>
<keyword evidence="2 8" id="KW-0813">Transport</keyword>
<dbReference type="RefSeq" id="WP_083985885.1">
    <property type="nucleotide sequence ID" value="NZ_LDYE01000003.1"/>
</dbReference>
<evidence type="ECO:0000256" key="8">
    <source>
        <dbReference type="RuleBase" id="RU363032"/>
    </source>
</evidence>
<dbReference type="CDD" id="cd06261">
    <property type="entry name" value="TM_PBP2"/>
    <property type="match status" value="1"/>
</dbReference>
<dbReference type="EMBL" id="PDJF01000001">
    <property type="protein sequence ID" value="PFG28818.1"/>
    <property type="molecule type" value="Genomic_DNA"/>
</dbReference>
<dbReference type="AlphaFoldDB" id="A0A2A9DQ47"/>
<evidence type="ECO:0000259" key="10">
    <source>
        <dbReference type="PROSITE" id="PS50928"/>
    </source>
</evidence>
<evidence type="ECO:0000313" key="11">
    <source>
        <dbReference type="EMBL" id="PFG28818.1"/>
    </source>
</evidence>
<feature type="domain" description="ABC transmembrane type-1" evidence="10">
    <location>
        <begin position="89"/>
        <end position="291"/>
    </location>
</feature>
<dbReference type="InterPro" id="IPR035906">
    <property type="entry name" value="MetI-like_sf"/>
</dbReference>
<evidence type="ECO:0000256" key="5">
    <source>
        <dbReference type="ARBA" id="ARBA00022970"/>
    </source>
</evidence>
<keyword evidence="12" id="KW-1185">Reference proteome</keyword>
<comment type="subcellular location">
    <subcellularLocation>
        <location evidence="1 8">Cell membrane</location>
        <topology evidence="1 8">Multi-pass membrane protein</topology>
    </subcellularLocation>
</comment>
<dbReference type="PANTHER" id="PTHR30614:SF0">
    <property type="entry name" value="L-CYSTINE TRANSPORT SYSTEM PERMEASE PROTEIN TCYL"/>
    <property type="match status" value="1"/>
</dbReference>
<keyword evidence="3" id="KW-1003">Cell membrane</keyword>
<name>A0A2A9DQ47_9CORY</name>
<dbReference type="NCBIfam" id="TIGR01726">
    <property type="entry name" value="HEQRo_perm_3TM"/>
    <property type="match status" value="1"/>
</dbReference>
<dbReference type="InterPro" id="IPR043429">
    <property type="entry name" value="ArtM/GltK/GlnP/TcyL/YhdX-like"/>
</dbReference>
<feature type="transmembrane region" description="Helical" evidence="8">
    <location>
        <begin position="270"/>
        <end position="290"/>
    </location>
</feature>
<dbReference type="PANTHER" id="PTHR30614">
    <property type="entry name" value="MEMBRANE COMPONENT OF AMINO ACID ABC TRANSPORTER"/>
    <property type="match status" value="1"/>
</dbReference>
<dbReference type="OrthoDB" id="92598at2"/>
<evidence type="ECO:0000256" key="1">
    <source>
        <dbReference type="ARBA" id="ARBA00004651"/>
    </source>
</evidence>
<dbReference type="PROSITE" id="PS50928">
    <property type="entry name" value="ABC_TM1"/>
    <property type="match status" value="1"/>
</dbReference>
<dbReference type="Pfam" id="PF00528">
    <property type="entry name" value="BPD_transp_1"/>
    <property type="match status" value="1"/>
</dbReference>
<dbReference type="InterPro" id="IPR010065">
    <property type="entry name" value="AA_ABC_transptr_permease_3TM"/>
</dbReference>
<dbReference type="GO" id="GO:0022857">
    <property type="term" value="F:transmembrane transporter activity"/>
    <property type="evidence" value="ECO:0007669"/>
    <property type="project" value="InterPro"/>
</dbReference>
<proteinExistence type="inferred from homology"/>
<evidence type="ECO:0000256" key="6">
    <source>
        <dbReference type="ARBA" id="ARBA00022989"/>
    </source>
</evidence>
<evidence type="ECO:0000256" key="7">
    <source>
        <dbReference type="ARBA" id="ARBA00023136"/>
    </source>
</evidence>
<dbReference type="Gene3D" id="1.10.3720.10">
    <property type="entry name" value="MetI-like"/>
    <property type="match status" value="1"/>
</dbReference>
<keyword evidence="6 8" id="KW-1133">Transmembrane helix</keyword>
<keyword evidence="4 8" id="KW-0812">Transmembrane</keyword>
<dbReference type="SUPFAM" id="SSF161098">
    <property type="entry name" value="MetI-like"/>
    <property type="match status" value="1"/>
</dbReference>
<feature type="compositionally biased region" description="Basic and acidic residues" evidence="9">
    <location>
        <begin position="1"/>
        <end position="10"/>
    </location>
</feature>
<gene>
    <name evidence="11" type="ORF">ATK06_1944</name>
</gene>
<sequence>MDNSSEKEKGAQVTSHSSSAHGHYVNDGTRPAGPKPIKAVPLKHPGRWVAAIIVLAIAVWFVIDALGNEAYGWDTYRQYLFDTRIAKAAVHTITITVLAMILGVILGVLAAVMRMSPNPVFRGVSWVFLWIFRGTPIYVQLVFWGLLGSLYQAITIGSFSISLEGVLSNMFVLAVLGLGLNEGAYMAEIVRSGIQAVPEGQLEASKALGMSWGLTMRRTVLPQAMRIIIPPTGNEFISLLKTTSLVVAIPYTHELYGRSMDIANALFDPVPMLLVAATWYLAITSLLMVGQHYLEKYYERGATRELTARQLAALADAEGALPGNVTVIPEPEKRSR</sequence>
<keyword evidence="5" id="KW-0029">Amino-acid transport</keyword>
<dbReference type="STRING" id="1724.GCA_001044175_00938"/>
<evidence type="ECO:0000256" key="9">
    <source>
        <dbReference type="SAM" id="MobiDB-lite"/>
    </source>
</evidence>
<keyword evidence="7 8" id="KW-0472">Membrane</keyword>
<evidence type="ECO:0000256" key="2">
    <source>
        <dbReference type="ARBA" id="ARBA00022448"/>
    </source>
</evidence>
<feature type="transmembrane region" description="Helical" evidence="8">
    <location>
        <begin position="88"/>
        <end position="112"/>
    </location>
</feature>
<comment type="caution">
    <text evidence="11">The sequence shown here is derived from an EMBL/GenBank/DDBJ whole genome shotgun (WGS) entry which is preliminary data.</text>
</comment>
<evidence type="ECO:0000313" key="12">
    <source>
        <dbReference type="Proteomes" id="UP000221653"/>
    </source>
</evidence>
<feature type="transmembrane region" description="Helical" evidence="8">
    <location>
        <begin position="159"/>
        <end position="180"/>
    </location>
</feature>
<reference evidence="11 12" key="1">
    <citation type="submission" date="2017-10" db="EMBL/GenBank/DDBJ databases">
        <title>Sequencing the genomes of 1000 actinobacteria strains.</title>
        <authorList>
            <person name="Klenk H.-P."/>
        </authorList>
    </citation>
    <scope>NUCLEOTIDE SEQUENCE [LARGE SCALE GENOMIC DNA]</scope>
    <source>
        <strain evidence="11 12">DSM 20688</strain>
    </source>
</reference>
<dbReference type="GO" id="GO:0006865">
    <property type="term" value="P:amino acid transport"/>
    <property type="evidence" value="ECO:0007669"/>
    <property type="project" value="UniProtKB-KW"/>
</dbReference>